<proteinExistence type="predicted"/>
<reference evidence="1 2" key="1">
    <citation type="journal article" date="2021" name="Elife">
        <title>Chloroplast acquisition without the gene transfer in kleptoplastic sea slugs, Plakobranchus ocellatus.</title>
        <authorList>
            <person name="Maeda T."/>
            <person name="Takahashi S."/>
            <person name="Yoshida T."/>
            <person name="Shimamura S."/>
            <person name="Takaki Y."/>
            <person name="Nagai Y."/>
            <person name="Toyoda A."/>
            <person name="Suzuki Y."/>
            <person name="Arimoto A."/>
            <person name="Ishii H."/>
            <person name="Satoh N."/>
            <person name="Nishiyama T."/>
            <person name="Hasebe M."/>
            <person name="Maruyama T."/>
            <person name="Minagawa J."/>
            <person name="Obokata J."/>
            <person name="Shigenobu S."/>
        </authorList>
    </citation>
    <scope>NUCLEOTIDE SEQUENCE [LARGE SCALE GENOMIC DNA]</scope>
</reference>
<dbReference type="AlphaFoldDB" id="A0AAV4ETW4"/>
<organism evidence="1 2">
    <name type="scientific">Elysia marginata</name>
    <dbReference type="NCBI Taxonomy" id="1093978"/>
    <lineage>
        <taxon>Eukaryota</taxon>
        <taxon>Metazoa</taxon>
        <taxon>Spiralia</taxon>
        <taxon>Lophotrochozoa</taxon>
        <taxon>Mollusca</taxon>
        <taxon>Gastropoda</taxon>
        <taxon>Heterobranchia</taxon>
        <taxon>Euthyneura</taxon>
        <taxon>Panpulmonata</taxon>
        <taxon>Sacoglossa</taxon>
        <taxon>Placobranchoidea</taxon>
        <taxon>Plakobranchidae</taxon>
        <taxon>Elysia</taxon>
    </lineage>
</organism>
<accession>A0AAV4ETW4</accession>
<protein>
    <submittedName>
        <fullName evidence="1">Uncharacterized protein</fullName>
    </submittedName>
</protein>
<dbReference type="Proteomes" id="UP000762676">
    <property type="component" value="Unassembled WGS sequence"/>
</dbReference>
<name>A0AAV4ETW4_9GAST</name>
<sequence>MKSRKRALVEKNEPPSEVIIKEVTEMASENQDFISAADTKAIRQAVYRERRKIYPTLPKSLMEAQESIEKISLAKRSSEEDREEPILFTQAIVVVLSTKILTWISCLPFEKDCMARKSASSSNSLMCLFFSIAVHAPPVFYAPQIVGQAFVLFCFLEGFLNVIPVEEFTVASLHVTNLFKISRKRVALCILPERCQVLVGMTQQRDSIQQRT</sequence>
<comment type="caution">
    <text evidence="1">The sequence shown here is derived from an EMBL/GenBank/DDBJ whole genome shotgun (WGS) entry which is preliminary data.</text>
</comment>
<dbReference type="EMBL" id="BMAT01010982">
    <property type="protein sequence ID" value="GFR64307.1"/>
    <property type="molecule type" value="Genomic_DNA"/>
</dbReference>
<evidence type="ECO:0000313" key="2">
    <source>
        <dbReference type="Proteomes" id="UP000762676"/>
    </source>
</evidence>
<gene>
    <name evidence="1" type="ORF">ElyMa_005503300</name>
</gene>
<evidence type="ECO:0000313" key="1">
    <source>
        <dbReference type="EMBL" id="GFR64307.1"/>
    </source>
</evidence>
<keyword evidence="2" id="KW-1185">Reference proteome</keyword>